<keyword evidence="8" id="KW-1003">Cell membrane</keyword>
<proteinExistence type="inferred from homology"/>
<evidence type="ECO:0000256" key="8">
    <source>
        <dbReference type="HAMAP-Rule" id="MF_01416"/>
    </source>
</evidence>
<dbReference type="RefSeq" id="WP_125408701.1">
    <property type="nucleotide sequence ID" value="NZ_JBEHHI010000001.1"/>
</dbReference>
<keyword evidence="3 8" id="KW-0375">Hydrogen ion transport</keyword>
<comment type="subcellular location">
    <subcellularLocation>
        <location evidence="8">Cell membrane</location>
        <topology evidence="8">Peripheral membrane protein</topology>
    </subcellularLocation>
    <subcellularLocation>
        <location evidence="1">Membrane</location>
    </subcellularLocation>
</comment>
<evidence type="ECO:0000256" key="4">
    <source>
        <dbReference type="ARBA" id="ARBA00023065"/>
    </source>
</evidence>
<name>A0ABV3XVD8_9RHOB</name>
<accession>A0ABV3XVD8</accession>
<dbReference type="InterPro" id="IPR000711">
    <property type="entry name" value="ATPase_OSCP/dsu"/>
</dbReference>
<evidence type="ECO:0000256" key="1">
    <source>
        <dbReference type="ARBA" id="ARBA00004370"/>
    </source>
</evidence>
<comment type="caution">
    <text evidence="10">The sequence shown here is derived from an EMBL/GenBank/DDBJ whole genome shotgun (WGS) entry which is preliminary data.</text>
</comment>
<protein>
    <recommendedName>
        <fullName evidence="8">ATP synthase subunit delta</fullName>
    </recommendedName>
    <alternativeName>
        <fullName evidence="8">ATP synthase F(1) sector subunit delta</fullName>
    </alternativeName>
    <alternativeName>
        <fullName evidence="8">F-type ATPase subunit delta</fullName>
        <shortName evidence="8">F-ATPase subunit delta</shortName>
    </alternativeName>
</protein>
<dbReference type="PROSITE" id="PS00389">
    <property type="entry name" value="ATPASE_DELTA"/>
    <property type="match status" value="1"/>
</dbReference>
<keyword evidence="9" id="KW-0175">Coiled coil</keyword>
<dbReference type="EMBL" id="JBEHHI010000001">
    <property type="protein sequence ID" value="MEX5728367.1"/>
    <property type="molecule type" value="Genomic_DNA"/>
</dbReference>
<comment type="function">
    <text evidence="8">This protein is part of the stalk that links CF(0) to CF(1). It either transmits conformational changes from CF(0) to CF(1) or is implicated in proton conduction.</text>
</comment>
<evidence type="ECO:0000256" key="7">
    <source>
        <dbReference type="ARBA" id="ARBA00023310"/>
    </source>
</evidence>
<dbReference type="NCBIfam" id="NF004402">
    <property type="entry name" value="PRK05758.2-2"/>
    <property type="match status" value="1"/>
</dbReference>
<comment type="function">
    <text evidence="8">F(1)F(0) ATP synthase produces ATP from ADP in the presence of a proton or sodium gradient. F-type ATPases consist of two structural domains, F(1) containing the extramembraneous catalytic core and F(0) containing the membrane proton channel, linked together by a central stalk and a peripheral stalk. During catalysis, ATP synthesis in the catalytic domain of F(1) is coupled via a rotary mechanism of the central stalk subunits to proton translocation.</text>
</comment>
<evidence type="ECO:0000256" key="5">
    <source>
        <dbReference type="ARBA" id="ARBA00023136"/>
    </source>
</evidence>
<keyword evidence="2 8" id="KW-0813">Transport</keyword>
<gene>
    <name evidence="8" type="primary">atpH</name>
    <name evidence="10" type="ORF">Ga0609869_001720</name>
</gene>
<evidence type="ECO:0000256" key="9">
    <source>
        <dbReference type="SAM" id="Coils"/>
    </source>
</evidence>
<comment type="similarity">
    <text evidence="8">Belongs to the ATPase delta chain family.</text>
</comment>
<dbReference type="InterPro" id="IPR026015">
    <property type="entry name" value="ATP_synth_OSCP/delta_N_sf"/>
</dbReference>
<organism evidence="10 11">
    <name type="scientific">Rhodovulum iodosum</name>
    <dbReference type="NCBI Taxonomy" id="68291"/>
    <lineage>
        <taxon>Bacteria</taxon>
        <taxon>Pseudomonadati</taxon>
        <taxon>Pseudomonadota</taxon>
        <taxon>Alphaproteobacteria</taxon>
        <taxon>Rhodobacterales</taxon>
        <taxon>Paracoccaceae</taxon>
        <taxon>Rhodovulum</taxon>
    </lineage>
</organism>
<dbReference type="InterPro" id="IPR020781">
    <property type="entry name" value="ATPase_OSCP/d_CS"/>
</dbReference>
<dbReference type="NCBIfam" id="NF004406">
    <property type="entry name" value="PRK05758.3-2"/>
    <property type="match status" value="1"/>
</dbReference>
<keyword evidence="6 8" id="KW-0139">CF(1)</keyword>
<dbReference type="Pfam" id="PF00213">
    <property type="entry name" value="OSCP"/>
    <property type="match status" value="1"/>
</dbReference>
<reference evidence="10 11" key="1">
    <citation type="submission" date="2024-06" db="EMBL/GenBank/DDBJ databases">
        <title>Genome of Rhodovulum iodosum, a marine photoferrotroph.</title>
        <authorList>
            <person name="Bianchini G."/>
            <person name="Nikeleit V."/>
            <person name="Kappler A."/>
            <person name="Bryce C."/>
            <person name="Sanchez-Baracaldo P."/>
        </authorList>
    </citation>
    <scope>NUCLEOTIDE SEQUENCE [LARGE SCALE GENOMIC DNA]</scope>
    <source>
        <strain evidence="10 11">UT/N1</strain>
    </source>
</reference>
<keyword evidence="5 8" id="KW-0472">Membrane</keyword>
<evidence type="ECO:0000313" key="11">
    <source>
        <dbReference type="Proteomes" id="UP001560019"/>
    </source>
</evidence>
<evidence type="ECO:0000256" key="2">
    <source>
        <dbReference type="ARBA" id="ARBA00022448"/>
    </source>
</evidence>
<keyword evidence="4 8" id="KW-0406">Ion transport</keyword>
<evidence type="ECO:0000256" key="6">
    <source>
        <dbReference type="ARBA" id="ARBA00023196"/>
    </source>
</evidence>
<dbReference type="PRINTS" id="PR00125">
    <property type="entry name" value="ATPASEDELTA"/>
</dbReference>
<evidence type="ECO:0000256" key="3">
    <source>
        <dbReference type="ARBA" id="ARBA00022781"/>
    </source>
</evidence>
<dbReference type="SUPFAM" id="SSF47928">
    <property type="entry name" value="N-terminal domain of the delta subunit of the F1F0-ATP synthase"/>
    <property type="match status" value="1"/>
</dbReference>
<dbReference type="HAMAP" id="MF_01416">
    <property type="entry name" value="ATP_synth_delta_bact"/>
    <property type="match status" value="1"/>
</dbReference>
<dbReference type="Gene3D" id="1.10.520.20">
    <property type="entry name" value="N-terminal domain of the delta subunit of the F1F0-ATP synthase"/>
    <property type="match status" value="1"/>
</dbReference>
<sequence length="188" mass="20069">MDVSEPASISTGIATRYATAIFELAKEEKALEKLETDVAALDAALVESEDFRSLISSPLYSRDQQAKAIGALAPKMGLDKMMANALQLMASKRRLFVLPQLNKVLSALIAEEKGEVTADVVSARPLNDAQTAALAKTLKANAGKDVKINATVDERLIGGLVVKLGSKMVDTSIRSKLNALQNIMKEVG</sequence>
<dbReference type="NCBIfam" id="TIGR01145">
    <property type="entry name" value="ATP_synt_delta"/>
    <property type="match status" value="1"/>
</dbReference>
<keyword evidence="11" id="KW-1185">Reference proteome</keyword>
<evidence type="ECO:0000313" key="10">
    <source>
        <dbReference type="EMBL" id="MEX5728367.1"/>
    </source>
</evidence>
<feature type="coiled-coil region" evidence="9">
    <location>
        <begin position="17"/>
        <end position="44"/>
    </location>
</feature>
<keyword evidence="7 8" id="KW-0066">ATP synthesis</keyword>
<dbReference type="PANTHER" id="PTHR11910">
    <property type="entry name" value="ATP SYNTHASE DELTA CHAIN"/>
    <property type="match status" value="1"/>
</dbReference>
<dbReference type="Proteomes" id="UP001560019">
    <property type="component" value="Unassembled WGS sequence"/>
</dbReference>